<name>A0A3K0PMK1_SALER</name>
<dbReference type="Gene3D" id="1.25.40.10">
    <property type="entry name" value="Tetratricopeptide repeat domain"/>
    <property type="match status" value="1"/>
</dbReference>
<protein>
    <recommendedName>
        <fullName evidence="2">Tetratricopeptide repeat protein</fullName>
    </recommendedName>
</protein>
<comment type="caution">
    <text evidence="1">The sequence shown here is derived from an EMBL/GenBank/DDBJ whole genome shotgun (WGS) entry which is preliminary data.</text>
</comment>
<dbReference type="RefSeq" id="WP_023200497.1">
    <property type="nucleotide sequence ID" value="NZ_MYOR01000003.1"/>
</dbReference>
<proteinExistence type="predicted"/>
<gene>
    <name evidence="1" type="ORF">EE393_18610</name>
</gene>
<sequence length="250" mass="27569">MPAASPQLITDQLFEKLSPSIEKGENLLGEFELFSIIRDAKKIPVEDESLAIQGLAWIVLGDITKGSDLCEAAISINPSESALWGNYAIAVGQKGNHALQRNILKRSVVIRNPSLLVFNFIVSSFWADYNEMARVVGLFQSLGTVELTEKQQGDYMSAEAIYNTLAKLPENEREDLSKMANLAMDIMMGHNLSAKNSGQYVAPDGMLSFNYDLFNASPDFIVMLNDELATKIVEHELHNAKAIVLFTPGD</sequence>
<dbReference type="AlphaFoldDB" id="A0A3K0PMK1"/>
<reference evidence="1" key="1">
    <citation type="submission" date="2018-11" db="EMBL/GenBank/DDBJ databases">
        <authorList>
            <consortium name="PulseNet: The National Subtyping Network for Foodborne Disease Surveillance"/>
            <person name="Tarr C.L."/>
            <person name="Trees E."/>
            <person name="Katz L.S."/>
            <person name="Carleton-Romer H.A."/>
            <person name="Stroika S."/>
            <person name="Kucerova Z."/>
            <person name="Roache K.F."/>
            <person name="Sabol A.L."/>
            <person name="Besser J."/>
            <person name="Gerner-Smidt P."/>
        </authorList>
    </citation>
    <scope>NUCLEOTIDE SEQUENCE [LARGE SCALE GENOMIC DNA]</scope>
    <source>
        <strain evidence="1">PNUSAS058450</strain>
    </source>
</reference>
<organism evidence="1">
    <name type="scientific">Salmonella enterica</name>
    <name type="common">Salmonella choleraesuis</name>
    <dbReference type="NCBI Taxonomy" id="28901"/>
    <lineage>
        <taxon>Bacteria</taxon>
        <taxon>Pseudomonadati</taxon>
        <taxon>Pseudomonadota</taxon>
        <taxon>Gammaproteobacteria</taxon>
        <taxon>Enterobacterales</taxon>
        <taxon>Enterobacteriaceae</taxon>
        <taxon>Salmonella</taxon>
    </lineage>
</organism>
<evidence type="ECO:0000313" key="1">
    <source>
        <dbReference type="EMBL" id="MGD30931.1"/>
    </source>
</evidence>
<dbReference type="InterPro" id="IPR011990">
    <property type="entry name" value="TPR-like_helical_dom_sf"/>
</dbReference>
<dbReference type="Proteomes" id="UP000885336">
    <property type="component" value="Unassembled WGS sequence"/>
</dbReference>
<dbReference type="EMBL" id="RNKS01000051">
    <property type="protein sequence ID" value="MGD30931.1"/>
    <property type="molecule type" value="Genomic_DNA"/>
</dbReference>
<accession>A0A3K0PMK1</accession>
<evidence type="ECO:0008006" key="2">
    <source>
        <dbReference type="Google" id="ProtNLM"/>
    </source>
</evidence>